<feature type="compositionally biased region" description="Basic and acidic residues" evidence="1">
    <location>
        <begin position="503"/>
        <end position="515"/>
    </location>
</feature>
<evidence type="ECO:0000256" key="1">
    <source>
        <dbReference type="SAM" id="MobiDB-lite"/>
    </source>
</evidence>
<feature type="transmembrane region" description="Helical" evidence="2">
    <location>
        <begin position="181"/>
        <end position="202"/>
    </location>
</feature>
<accession>A0A375HKN0</accession>
<evidence type="ECO:0000313" key="5">
    <source>
        <dbReference type="Proteomes" id="UP000255168"/>
    </source>
</evidence>
<organism evidence="4 5">
    <name type="scientific">Cupriavidus neocaledonicus</name>
    <dbReference type="NCBI Taxonomy" id="1040979"/>
    <lineage>
        <taxon>Bacteria</taxon>
        <taxon>Pseudomonadati</taxon>
        <taxon>Pseudomonadota</taxon>
        <taxon>Betaproteobacteria</taxon>
        <taxon>Burkholderiales</taxon>
        <taxon>Burkholderiaceae</taxon>
        <taxon>Cupriavidus</taxon>
    </lineage>
</organism>
<feature type="transmembrane region" description="Helical" evidence="2">
    <location>
        <begin position="214"/>
        <end position="239"/>
    </location>
</feature>
<keyword evidence="2" id="KW-1133">Transmembrane helix</keyword>
<keyword evidence="4" id="KW-0614">Plasmid</keyword>
<evidence type="ECO:0000313" key="3">
    <source>
        <dbReference type="EMBL" id="SOZ39473.1"/>
    </source>
</evidence>
<keyword evidence="2" id="KW-0812">Transmembrane</keyword>
<dbReference type="Proteomes" id="UP000256710">
    <property type="component" value="Unassembled WGS sequence"/>
</dbReference>
<geneLocation type="plasmid" evidence="4">
    <name>II</name>
</geneLocation>
<keyword evidence="2" id="KW-0472">Membrane</keyword>
<feature type="transmembrane region" description="Helical" evidence="2">
    <location>
        <begin position="156"/>
        <end position="175"/>
    </location>
</feature>
<gene>
    <name evidence="3" type="ORF">CBM2605_B170023</name>
    <name evidence="4" type="ORF">CBM2607_MP10213</name>
</gene>
<evidence type="ECO:0008006" key="7">
    <source>
        <dbReference type="Google" id="ProtNLM"/>
    </source>
</evidence>
<evidence type="ECO:0000256" key="2">
    <source>
        <dbReference type="SAM" id="Phobius"/>
    </source>
</evidence>
<feature type="transmembrane region" description="Helical" evidence="2">
    <location>
        <begin position="79"/>
        <end position="102"/>
    </location>
</feature>
<feature type="transmembrane region" description="Helical" evidence="2">
    <location>
        <begin position="461"/>
        <end position="478"/>
    </location>
</feature>
<sequence>MWRRGEFHHAVIFHPCPGLGPGQIPARRGGLASGLLSELVTRSDGHVQPKRRSNASPPRRHGAGMKGAELDYARAPRPALVFGCLMPAPWLGAAAGLLLAAGPAQGLPDRFAPLALAAVHALALGMLLPVMVGALFQMMPVVARVEVPGAGRLAPCMAATGAALAAALGFGLLGAEPVAMRAAAALGAVLLLVGAVLLAAGWRVAAVDATTRTLAGIGVPLSVAVGAGIALAGTFGGLWRVPVAQALGLHMAWALGGWLAALVSGVAATVLPMFWQTPRAPAALARWLPLGHWGPLGVFSAALVLWPGEPVLARAALVVWLSFVAVLGASGLAGTLRARRRHDPLWRLWPVACASMLGAAALGAAAVVLPGVALPLAWWAGTMALVGVGVLPVTAMLGKIVPFMVWLHLRRLLPPGARVPAMQAIIAPGRQRGQAWLVLAAYAVLLALPLAPALLARVGGLLLAGANAWLGWQLLAALRCMRQMRKRGGLPPRVGSPLPRAGEGVHKRELKGSSQ</sequence>
<protein>
    <recommendedName>
        <fullName evidence="7">Transmembrane protein</fullName>
    </recommendedName>
</protein>
<feature type="transmembrane region" description="Helical" evidence="2">
    <location>
        <begin position="376"/>
        <end position="401"/>
    </location>
</feature>
<feature type="transmembrane region" description="Helical" evidence="2">
    <location>
        <begin position="312"/>
        <end position="336"/>
    </location>
</feature>
<dbReference type="Proteomes" id="UP000255168">
    <property type="component" value="Plasmid II"/>
</dbReference>
<feature type="transmembrane region" description="Helical" evidence="2">
    <location>
        <begin position="114"/>
        <end position="136"/>
    </location>
</feature>
<dbReference type="EMBL" id="LT984807">
    <property type="protein sequence ID" value="SPD58811.1"/>
    <property type="molecule type" value="Genomic_DNA"/>
</dbReference>
<feature type="transmembrane region" description="Helical" evidence="2">
    <location>
        <begin position="287"/>
        <end position="306"/>
    </location>
</feature>
<dbReference type="EMBL" id="OFTC01000040">
    <property type="protein sequence ID" value="SOZ39473.1"/>
    <property type="molecule type" value="Genomic_DNA"/>
</dbReference>
<proteinExistence type="predicted"/>
<evidence type="ECO:0000313" key="4">
    <source>
        <dbReference type="EMBL" id="SPD58811.1"/>
    </source>
</evidence>
<feature type="transmembrane region" description="Helical" evidence="2">
    <location>
        <begin position="251"/>
        <end position="275"/>
    </location>
</feature>
<geneLocation type="plasmid" evidence="5">
    <name>ii</name>
</geneLocation>
<feature type="transmembrane region" description="Helical" evidence="2">
    <location>
        <begin position="435"/>
        <end position="455"/>
    </location>
</feature>
<feature type="region of interest" description="Disordered" evidence="1">
    <location>
        <begin position="42"/>
        <end position="66"/>
    </location>
</feature>
<evidence type="ECO:0000313" key="6">
    <source>
        <dbReference type="Proteomes" id="UP000256710"/>
    </source>
</evidence>
<keyword evidence="6" id="KW-1185">Reference proteome</keyword>
<feature type="compositionally biased region" description="Basic residues" evidence="1">
    <location>
        <begin position="48"/>
        <end position="63"/>
    </location>
</feature>
<reference evidence="5 6" key="1">
    <citation type="submission" date="2018-01" db="EMBL/GenBank/DDBJ databases">
        <authorList>
            <person name="Clerissi C."/>
        </authorList>
    </citation>
    <scope>NUCLEOTIDE SEQUENCE [LARGE SCALE GENOMIC DNA]</scope>
    <source>
        <strain evidence="3">Cupriavidus taiwanensis STM 6082</strain>
        <strain evidence="4">Cupriavidus taiwanensis STM 6160</strain>
        <plasmid evidence="5">ii</plasmid>
        <plasmid evidence="4">II</plasmid>
    </source>
</reference>
<dbReference type="AlphaFoldDB" id="A0A375HKN0"/>
<feature type="transmembrane region" description="Helical" evidence="2">
    <location>
        <begin position="348"/>
        <end position="370"/>
    </location>
</feature>
<feature type="region of interest" description="Disordered" evidence="1">
    <location>
        <begin position="489"/>
        <end position="515"/>
    </location>
</feature>
<name>A0A375HKN0_9BURK</name>